<dbReference type="EMBL" id="JAUSWL010000017">
    <property type="protein sequence ID" value="MDQ0546713.1"/>
    <property type="molecule type" value="Genomic_DNA"/>
</dbReference>
<organism evidence="1 2">
    <name type="scientific">Methylobacterium brachiatum</name>
    <dbReference type="NCBI Taxonomy" id="269660"/>
    <lineage>
        <taxon>Bacteria</taxon>
        <taxon>Pseudomonadati</taxon>
        <taxon>Pseudomonadota</taxon>
        <taxon>Alphaproteobacteria</taxon>
        <taxon>Hyphomicrobiales</taxon>
        <taxon>Methylobacteriaceae</taxon>
        <taxon>Methylobacterium</taxon>
    </lineage>
</organism>
<evidence type="ECO:0000313" key="1">
    <source>
        <dbReference type="EMBL" id="MDQ0546713.1"/>
    </source>
</evidence>
<proteinExistence type="predicted"/>
<name>A0AAJ1TZR7_9HYPH</name>
<dbReference type="RefSeq" id="WP_230367933.1">
    <property type="nucleotide sequence ID" value="NZ_JAJALK010000017.1"/>
</dbReference>
<accession>A0AAJ1TZR7</accession>
<comment type="caution">
    <text evidence="1">The sequence shown here is derived from an EMBL/GenBank/DDBJ whole genome shotgun (WGS) entry which is preliminary data.</text>
</comment>
<dbReference type="Gene3D" id="3.60.70.12">
    <property type="entry name" value="L-amino peptidase D-ALA esterase/amidase"/>
    <property type="match status" value="1"/>
</dbReference>
<dbReference type="InterPro" id="IPR005321">
    <property type="entry name" value="Peptidase_S58_DmpA"/>
</dbReference>
<dbReference type="AlphaFoldDB" id="A0AAJ1TZR7"/>
<dbReference type="InterPro" id="IPR016117">
    <property type="entry name" value="ArgJ-like_dom_sf"/>
</dbReference>
<dbReference type="Pfam" id="PF03576">
    <property type="entry name" value="Peptidase_S58"/>
    <property type="match status" value="1"/>
</dbReference>
<sequence length="92" mass="10275">MAQLEHDLLRTRLLTSPHVQLLRSWLILSISPVQSPPVRSADLDPLFEAVADGIDQAIIHALWRAETVTGRAGHRRHALTNLLPSWIDNLGD</sequence>
<reference evidence="1" key="1">
    <citation type="submission" date="2023-07" db="EMBL/GenBank/DDBJ databases">
        <title>Genomic Encyclopedia of Type Strains, Phase IV (KMG-IV): sequencing the most valuable type-strain genomes for metagenomic binning, comparative biology and taxonomic classification.</title>
        <authorList>
            <person name="Goeker M."/>
        </authorList>
    </citation>
    <scope>NUCLEOTIDE SEQUENCE</scope>
    <source>
        <strain evidence="1">DSM 19569</strain>
    </source>
</reference>
<protein>
    <submittedName>
        <fullName evidence="1">Uncharacterized protein</fullName>
    </submittedName>
</protein>
<gene>
    <name evidence="1" type="ORF">QO001_005665</name>
</gene>
<evidence type="ECO:0000313" key="2">
    <source>
        <dbReference type="Proteomes" id="UP001223420"/>
    </source>
</evidence>
<dbReference type="SUPFAM" id="SSF56266">
    <property type="entry name" value="DmpA/ArgJ-like"/>
    <property type="match status" value="1"/>
</dbReference>
<dbReference type="Proteomes" id="UP001223420">
    <property type="component" value="Unassembled WGS sequence"/>
</dbReference>